<name>A0AAE0LIW6_9CHLO</name>
<sequence>MRPSFAKKRSGIGKELTTDLVESSQVDSVYLCASSSSWTLGSLFGRRKFTFFAVTILLVQAFWLSRRVTAQENQALSNSTTEQYEEGAALDNPATELSSTPKKRRRRSGKSTKQSATSESSPSPPPEDSDATSRQKAWNRVKNKLEMQSTKTATVNLFQSSFEGLTSAKIKSTAAEDAMLKKSFHRERTSQIMQRRDPERQENIYQLYKSADAQAGGKNFQKAVRMQAMDSRKRIMDKLATHLHRSIVKDEDEATQEAKDSANNFLDHWDRKTALEESMQLDMYDPRSKAAYVDLAPPSQDGTALSVDQFWEMKENGKNDDLSSDSASFAEDW</sequence>
<evidence type="ECO:0000256" key="1">
    <source>
        <dbReference type="SAM" id="MobiDB-lite"/>
    </source>
</evidence>
<comment type="caution">
    <text evidence="2">The sequence shown here is derived from an EMBL/GenBank/DDBJ whole genome shotgun (WGS) entry which is preliminary data.</text>
</comment>
<protein>
    <submittedName>
        <fullName evidence="2">Uncharacterized protein</fullName>
    </submittedName>
</protein>
<reference evidence="2 3" key="1">
    <citation type="journal article" date="2015" name="Genome Biol. Evol.">
        <title>Comparative Genomics of a Bacterivorous Green Alga Reveals Evolutionary Causalities and Consequences of Phago-Mixotrophic Mode of Nutrition.</title>
        <authorList>
            <person name="Burns J.A."/>
            <person name="Paasch A."/>
            <person name="Narechania A."/>
            <person name="Kim E."/>
        </authorList>
    </citation>
    <scope>NUCLEOTIDE SEQUENCE [LARGE SCALE GENOMIC DNA]</scope>
    <source>
        <strain evidence="2 3">PLY_AMNH</strain>
    </source>
</reference>
<dbReference type="AlphaFoldDB" id="A0AAE0LIW6"/>
<evidence type="ECO:0000313" key="3">
    <source>
        <dbReference type="Proteomes" id="UP001190700"/>
    </source>
</evidence>
<evidence type="ECO:0000313" key="2">
    <source>
        <dbReference type="EMBL" id="KAK3286490.1"/>
    </source>
</evidence>
<feature type="compositionally biased region" description="Basic residues" evidence="1">
    <location>
        <begin position="101"/>
        <end position="110"/>
    </location>
</feature>
<dbReference type="EMBL" id="LGRX02001248">
    <property type="protein sequence ID" value="KAK3286490.1"/>
    <property type="molecule type" value="Genomic_DNA"/>
</dbReference>
<feature type="compositionally biased region" description="Low complexity" evidence="1">
    <location>
        <begin position="111"/>
        <end position="121"/>
    </location>
</feature>
<proteinExistence type="predicted"/>
<gene>
    <name evidence="2" type="ORF">CYMTET_5956</name>
</gene>
<accession>A0AAE0LIW6</accession>
<feature type="region of interest" description="Disordered" evidence="1">
    <location>
        <begin position="74"/>
        <end position="137"/>
    </location>
</feature>
<dbReference type="Proteomes" id="UP001190700">
    <property type="component" value="Unassembled WGS sequence"/>
</dbReference>
<organism evidence="2 3">
    <name type="scientific">Cymbomonas tetramitiformis</name>
    <dbReference type="NCBI Taxonomy" id="36881"/>
    <lineage>
        <taxon>Eukaryota</taxon>
        <taxon>Viridiplantae</taxon>
        <taxon>Chlorophyta</taxon>
        <taxon>Pyramimonadophyceae</taxon>
        <taxon>Pyramimonadales</taxon>
        <taxon>Pyramimonadaceae</taxon>
        <taxon>Cymbomonas</taxon>
    </lineage>
</organism>
<keyword evidence="3" id="KW-1185">Reference proteome</keyword>